<keyword evidence="9" id="KW-0735">Signal-anchor</keyword>
<dbReference type="STRING" id="51511.ENSCSAVP00000013542"/>
<evidence type="ECO:0000313" key="17">
    <source>
        <dbReference type="Proteomes" id="UP000007875"/>
    </source>
</evidence>
<feature type="domain" description="C2" evidence="15">
    <location>
        <begin position="1"/>
        <end position="112"/>
    </location>
</feature>
<evidence type="ECO:0000256" key="12">
    <source>
        <dbReference type="ARBA" id="ARBA00023329"/>
    </source>
</evidence>
<feature type="compositionally biased region" description="Basic and acidic residues" evidence="13">
    <location>
        <begin position="1860"/>
        <end position="1878"/>
    </location>
</feature>
<feature type="transmembrane region" description="Helical" evidence="14">
    <location>
        <begin position="1923"/>
        <end position="1945"/>
    </location>
</feature>
<dbReference type="InterPro" id="IPR037720">
    <property type="entry name" value="C2B_Ferlin"/>
</dbReference>
<dbReference type="InterPro" id="IPR037725">
    <property type="entry name" value="C2F_Ferlin"/>
</dbReference>
<organism evidence="16 17">
    <name type="scientific">Ciona savignyi</name>
    <name type="common">Pacific transparent sea squirt</name>
    <dbReference type="NCBI Taxonomy" id="51511"/>
    <lineage>
        <taxon>Eukaryota</taxon>
        <taxon>Metazoa</taxon>
        <taxon>Chordata</taxon>
        <taxon>Tunicata</taxon>
        <taxon>Ascidiacea</taxon>
        <taxon>Phlebobranchia</taxon>
        <taxon>Cionidae</taxon>
        <taxon>Ciona</taxon>
    </lineage>
</organism>
<dbReference type="CDD" id="cd04011">
    <property type="entry name" value="C2B_Ferlin"/>
    <property type="match status" value="1"/>
</dbReference>
<dbReference type="Ensembl" id="ENSCSAVT00000013698.1">
    <property type="protein sequence ID" value="ENSCSAVP00000013542.1"/>
    <property type="gene ID" value="ENSCSAVG00000007938.1"/>
</dbReference>
<dbReference type="InterPro" id="IPR037722">
    <property type="entry name" value="C2C_Ferlin"/>
</dbReference>
<dbReference type="CDD" id="cd08374">
    <property type="entry name" value="C2F_Ferlin"/>
    <property type="match status" value="1"/>
</dbReference>
<dbReference type="eggNOG" id="KOG1326">
    <property type="taxonomic scope" value="Eukaryota"/>
</dbReference>
<evidence type="ECO:0000256" key="1">
    <source>
        <dbReference type="ARBA" id="ARBA00004401"/>
    </source>
</evidence>
<dbReference type="Gene3D" id="2.60.40.150">
    <property type="entry name" value="C2 domain"/>
    <property type="match status" value="5"/>
</dbReference>
<dbReference type="InterPro" id="IPR037721">
    <property type="entry name" value="Ferlin"/>
</dbReference>
<feature type="domain" description="C2" evidence="15">
    <location>
        <begin position="151"/>
        <end position="289"/>
    </location>
</feature>
<feature type="region of interest" description="Disordered" evidence="13">
    <location>
        <begin position="1858"/>
        <end position="1878"/>
    </location>
</feature>
<feature type="domain" description="C2" evidence="15">
    <location>
        <begin position="1419"/>
        <end position="1537"/>
    </location>
</feature>
<feature type="domain" description="C2" evidence="15">
    <location>
        <begin position="1652"/>
        <end position="1802"/>
    </location>
</feature>
<evidence type="ECO:0000259" key="15">
    <source>
        <dbReference type="PROSITE" id="PS50004"/>
    </source>
</evidence>
<dbReference type="SMART" id="SM00239">
    <property type="entry name" value="C2"/>
    <property type="match status" value="6"/>
</dbReference>
<dbReference type="InterPro" id="IPR035892">
    <property type="entry name" value="C2_domain_sf"/>
</dbReference>
<name>H2Z7I0_CIOSA</name>
<dbReference type="PANTHER" id="PTHR12546:SF33">
    <property type="entry name" value="SPERM VESICLE FUSION PROTEIN FER-1"/>
    <property type="match status" value="1"/>
</dbReference>
<dbReference type="SMART" id="SM01202">
    <property type="entry name" value="FerI"/>
    <property type="match status" value="1"/>
</dbReference>
<reference evidence="16" key="2">
    <citation type="submission" date="2025-08" db="UniProtKB">
        <authorList>
            <consortium name="Ensembl"/>
        </authorList>
    </citation>
    <scope>IDENTIFICATION</scope>
</reference>
<feature type="domain" description="C2" evidence="15">
    <location>
        <begin position="1125"/>
        <end position="1253"/>
    </location>
</feature>
<dbReference type="GO" id="GO:0007009">
    <property type="term" value="P:plasma membrane organization"/>
    <property type="evidence" value="ECO:0007669"/>
    <property type="project" value="TreeGrafter"/>
</dbReference>
<evidence type="ECO:0000256" key="13">
    <source>
        <dbReference type="SAM" id="MobiDB-lite"/>
    </source>
</evidence>
<dbReference type="Pfam" id="PF08150">
    <property type="entry name" value="FerB"/>
    <property type="match status" value="1"/>
</dbReference>
<dbReference type="SMART" id="SM01201">
    <property type="entry name" value="FerB"/>
    <property type="match status" value="1"/>
</dbReference>
<dbReference type="InterPro" id="IPR037723">
    <property type="entry name" value="C2D_Ferlin"/>
</dbReference>
<dbReference type="CDD" id="cd04018">
    <property type="entry name" value="C2C_Ferlin"/>
    <property type="match status" value="1"/>
</dbReference>
<evidence type="ECO:0000256" key="7">
    <source>
        <dbReference type="ARBA" id="ARBA00022737"/>
    </source>
</evidence>
<dbReference type="PROSITE" id="PS50004">
    <property type="entry name" value="C2"/>
    <property type="match status" value="6"/>
</dbReference>
<dbReference type="GO" id="GO:0046872">
    <property type="term" value="F:metal ion binding"/>
    <property type="evidence" value="ECO:0007669"/>
    <property type="project" value="UniProtKB-KW"/>
</dbReference>
<keyword evidence="6" id="KW-0479">Metal-binding</keyword>
<evidence type="ECO:0000256" key="9">
    <source>
        <dbReference type="ARBA" id="ARBA00022968"/>
    </source>
</evidence>
<keyword evidence="5 14" id="KW-0812">Transmembrane</keyword>
<dbReference type="Pfam" id="PF16165">
    <property type="entry name" value="Ferlin_C"/>
    <property type="match status" value="1"/>
</dbReference>
<dbReference type="Pfam" id="PF22901">
    <property type="entry name" value="dsrm_Ferlin"/>
    <property type="match status" value="1"/>
</dbReference>
<keyword evidence="10 14" id="KW-1133">Transmembrane helix</keyword>
<accession>H2Z7I0</accession>
<dbReference type="SMART" id="SM01200">
    <property type="entry name" value="FerA"/>
    <property type="match status" value="1"/>
</dbReference>
<evidence type="ECO:0000313" key="16">
    <source>
        <dbReference type="Ensembl" id="ENSCSAVP00000013542.1"/>
    </source>
</evidence>
<keyword evidence="7" id="KW-0677">Repeat</keyword>
<evidence type="ECO:0000256" key="5">
    <source>
        <dbReference type="ARBA" id="ARBA00022692"/>
    </source>
</evidence>
<dbReference type="Pfam" id="PF08151">
    <property type="entry name" value="FerI"/>
    <property type="match status" value="1"/>
</dbReference>
<dbReference type="InterPro" id="IPR037724">
    <property type="entry name" value="C2E_Ferlin"/>
</dbReference>
<evidence type="ECO:0000256" key="6">
    <source>
        <dbReference type="ARBA" id="ARBA00022723"/>
    </source>
</evidence>
<keyword evidence="8" id="KW-0106">Calcium</keyword>
<dbReference type="GO" id="GO:0005886">
    <property type="term" value="C:plasma membrane"/>
    <property type="evidence" value="ECO:0007669"/>
    <property type="project" value="UniProtKB-SubCell"/>
</dbReference>
<dbReference type="PANTHER" id="PTHR12546">
    <property type="entry name" value="FER-1-LIKE"/>
    <property type="match status" value="1"/>
</dbReference>
<dbReference type="InParanoid" id="H2Z7I0"/>
<dbReference type="SUPFAM" id="SSF49562">
    <property type="entry name" value="C2 domain (Calcium/lipid-binding domain, CaLB)"/>
    <property type="match status" value="6"/>
</dbReference>
<keyword evidence="4" id="KW-1003">Cell membrane</keyword>
<dbReference type="InterPro" id="IPR006614">
    <property type="entry name" value="Peroxin/Ferlin"/>
</dbReference>
<reference evidence="16" key="3">
    <citation type="submission" date="2025-09" db="UniProtKB">
        <authorList>
            <consortium name="Ensembl"/>
        </authorList>
    </citation>
    <scope>IDENTIFICATION</scope>
</reference>
<comment type="subcellular location">
    <subcellularLocation>
        <location evidence="1">Cell membrane</location>
        <topology evidence="1">Single-pass type II membrane protein</topology>
    </subcellularLocation>
    <subcellularLocation>
        <location evidence="2">Cytoplasmic vesicle membrane</location>
        <topology evidence="2">Single-pass type II membrane protein</topology>
    </subcellularLocation>
</comment>
<keyword evidence="11 14" id="KW-0472">Membrane</keyword>
<comment type="similarity">
    <text evidence="3">Belongs to the ferlin family.</text>
</comment>
<dbReference type="GO" id="GO:0061025">
    <property type="term" value="P:membrane fusion"/>
    <property type="evidence" value="ECO:0007669"/>
    <property type="project" value="TreeGrafter"/>
</dbReference>
<keyword evidence="12" id="KW-0968">Cytoplasmic vesicle</keyword>
<sequence>RSKLSEKLEDFQIRLKVVCGRQLTGSNIKPVVQVKMGKVKMKITKIRKGSSPVWNELLMYNFHESLKELYDYVVEFTVNNSRKLRSDSLIGSFKLDVGSIYDQPGKYLLKWLLLTDPDDASNSPKGYLKITVCVLGAGDQPPDESAAKDENEDDVEGNLLTPAGATLHSANFALSLFSAEDLPQMDSIAFKSMKQKIGLGGDEDVSKTSVDAYLTFKFAGKKRVTEVIKETNEPVWNERLNLPLKFPSMCDSIKLTLKDWDRVGCDDPIGSVTIPLSHISSTGEAGIGFLPTFGPSFVNFYGSPREFTQLGNSLDELNTGKASLDGEGCAYRGRAMMELLMRMDEEGAEPKPPSQPVNEEKIALVQKYMRRRQYRLVVGFESANLIRKPLERIEFEVSMGNYGNKFDCDVKLSASTTEPHNAVFDGVHYHYLAWTSKKPIMMVTSQWEDISFRLYALNLILRIIDELQDQITEVNLMVKQKEDEIEIASKIVTILDEVILNTGKKLPNPRGRTVSNQLDRRIHRQRVQMFEMISQEAKELRQNCTDAQEAIAALHDFIQRLELVSHEPQNSFPDVIIWMLSDNKRVAYTRIPAYDLLYSPERQDYCGRFCSKPCTLTLKYPTANTKSKKHYKVPAQLRIIAWLGRAKDQSNFEFHSKGDISVIQDTYETEIKLPFKGWTADGYTDITGEIPLPKSVFRCPTGWLWDGDWKINSDLASLYDTTLGHMHVVEDAFEFEMRDVGTAWQVRKVTNGKMETICDMGAIKVPSGWEWENEWTVDTKRACDEDGWEYATSDDQTVGELVWSTAEKVYHNSRKRRLVRSRVCIPLKQKTAELLEEGWEYATTMGCEFHIDPKMLDLVRRRKWSRRMVTSDDRGSAAIFQLDKSISYMFTFFCVLESDKKANKKDRHYQKIPLPKIYVVYESVWQLHLRAYIYQGRDLIAMDGDSFSVNEAVAFLLLTKMSTISIALMFLPDPLVLVSFLNHTARTEVQKHTLNPIWDETMMLDIKFYGDIDHLKKYCPEVSVEVFDSDDLNSLQFMGRTSVKPIVKLDQENNQTPKLEWHDITKANYTTGNVLTAFEMILVNVKNLVFIAHIKNCFCNFNQNIFNSTGVKKQPCKTIEMPLPPPLKPGVNLPMVPFGIRPVLQRTAIEFLIWGVRTMKPFKLLSVNSPSVLIQIGAVELRTKIIKNLKKQPNFTEPLYYIEANLPVDDLYFPPIVIRVKDNRKFGSRPTVGQHIITKSIQYRIKPPVDQPQQDEGFVSTDLAIEVEPPAKPGLKLVSGTIPIQIREEELDWWSKFYASLGDGGNCRSYMESGLDLIKVIFYFLKYVVPPMEINMEVITEQVQGSSPTVLYFGLLSIDKTVYKDELEKQEEFNHFSDFIQTFQLFRGKVENEDDEPDFAGQFKGTFRIYTLPEDSREPSPPRYFQHLPPSDVVEVKVRIYVIRAFGLAPQDANGLSDPYIKIKAGKKRIVDRENYIPMTLEPTFGKMFELDLILPMEKDLYVEVFDWDLIGTDDKIGETVIDLENRYLSKFKAWCSLPETYCVTGPCPWRDQMKPKEWLDDKCCKEGWDEPVWNGNTCVMVDGKTYKLDDYEKDKKPCKHWGPADERLALYILRTFPHVSEHVETRPLLHDALPNIEQGRLQLWVDMFPKSFGDPGLPYNIEPRKPSKYFLRMIVWNCSEIPMMDVSVLGDKMSDIYFKGWISGLEHKQQKTDVHYRSLDGTGNFNWRFVFPFDYLPQERMVHVAKKDHLWSLDKTVTKFPPVLNIQVWDNDLFGPNEYISEIVLPITNMPKCCKFQRFCSLKNVPDMQGNCKMEMVNLFDQKMPLKGWWPLYRMVDCGREQAGKLEMSIEILTEQEEEEKRAGQGRDEPNMHPKLDKPKHMLSSINLFIFLSFRSRPATSFAWFSSPFKSLRYIIWRKYKWIILGLLAFALFLTFFVMFIYSFP</sequence>
<keyword evidence="17" id="KW-1185">Reference proteome</keyword>
<dbReference type="Pfam" id="PF00168">
    <property type="entry name" value="C2"/>
    <property type="match status" value="6"/>
</dbReference>
<dbReference type="SMART" id="SM00694">
    <property type="entry name" value="DysFC"/>
    <property type="match status" value="2"/>
</dbReference>
<evidence type="ECO:0000256" key="3">
    <source>
        <dbReference type="ARBA" id="ARBA00007561"/>
    </source>
</evidence>
<evidence type="ECO:0000256" key="4">
    <source>
        <dbReference type="ARBA" id="ARBA00022475"/>
    </source>
</evidence>
<dbReference type="InterPro" id="IPR032362">
    <property type="entry name" value="Ferlin_C"/>
</dbReference>
<dbReference type="GO" id="GO:0030659">
    <property type="term" value="C:cytoplasmic vesicle membrane"/>
    <property type="evidence" value="ECO:0007669"/>
    <property type="project" value="UniProtKB-SubCell"/>
</dbReference>
<evidence type="ECO:0000256" key="10">
    <source>
        <dbReference type="ARBA" id="ARBA00022989"/>
    </source>
</evidence>
<dbReference type="InterPro" id="IPR012968">
    <property type="entry name" value="FerIin_dom"/>
</dbReference>
<dbReference type="CDD" id="cd04017">
    <property type="entry name" value="C2D_Ferlin"/>
    <property type="match status" value="1"/>
</dbReference>
<dbReference type="InterPro" id="IPR055072">
    <property type="entry name" value="Ferlin_DSRM"/>
</dbReference>
<dbReference type="HOGENOM" id="CLU_001183_2_1_1"/>
<feature type="domain" description="C2" evidence="15">
    <location>
        <begin position="913"/>
        <end position="1062"/>
    </location>
</feature>
<evidence type="ECO:0000256" key="2">
    <source>
        <dbReference type="ARBA" id="ARBA00004483"/>
    </source>
</evidence>
<dbReference type="GeneTree" id="ENSGT00940000167153"/>
<protein>
    <recommendedName>
        <fullName evidence="15">C2 domain-containing protein</fullName>
    </recommendedName>
</protein>
<dbReference type="InterPro" id="IPR012560">
    <property type="entry name" value="Ferlin_A-domain"/>
</dbReference>
<reference evidence="17" key="1">
    <citation type="submission" date="2003-08" db="EMBL/GenBank/DDBJ databases">
        <authorList>
            <person name="Birren B."/>
            <person name="Nusbaum C."/>
            <person name="Abebe A."/>
            <person name="Abouelleil A."/>
            <person name="Adekoya E."/>
            <person name="Ait-zahra M."/>
            <person name="Allen N."/>
            <person name="Allen T."/>
            <person name="An P."/>
            <person name="Anderson M."/>
            <person name="Anderson S."/>
            <person name="Arachchi H."/>
            <person name="Armbruster J."/>
            <person name="Bachantsang P."/>
            <person name="Baldwin J."/>
            <person name="Barry A."/>
            <person name="Bayul T."/>
            <person name="Blitshsteyn B."/>
            <person name="Bloom T."/>
            <person name="Blye J."/>
            <person name="Boguslavskiy L."/>
            <person name="Borowsky M."/>
            <person name="Boukhgalter B."/>
            <person name="Brunache A."/>
            <person name="Butler J."/>
            <person name="Calixte N."/>
            <person name="Calvo S."/>
            <person name="Camarata J."/>
            <person name="Campo K."/>
            <person name="Chang J."/>
            <person name="Cheshatsang Y."/>
            <person name="Citroen M."/>
            <person name="Collymore A."/>
            <person name="Considine T."/>
            <person name="Cook A."/>
            <person name="Cooke P."/>
            <person name="Corum B."/>
            <person name="Cuomo C."/>
            <person name="David R."/>
            <person name="Dawoe T."/>
            <person name="Degray S."/>
            <person name="Dodge S."/>
            <person name="Dooley K."/>
            <person name="Dorje P."/>
            <person name="Dorjee K."/>
            <person name="Dorris L."/>
            <person name="Duffey N."/>
            <person name="Dupes A."/>
            <person name="Elkins T."/>
            <person name="Engels R."/>
            <person name="Erickson J."/>
            <person name="Farina A."/>
            <person name="Faro S."/>
            <person name="Ferreira P."/>
            <person name="Fischer H."/>
            <person name="Fitzgerald M."/>
            <person name="Foley K."/>
            <person name="Gage D."/>
            <person name="Galagan J."/>
            <person name="Gearin G."/>
            <person name="Gnerre S."/>
            <person name="Gnirke A."/>
            <person name="Goyette A."/>
            <person name="Graham J."/>
            <person name="Grandbois E."/>
            <person name="Gyaltsen K."/>
            <person name="Hafez N."/>
            <person name="Hagopian D."/>
            <person name="Hagos B."/>
            <person name="Hall J."/>
            <person name="Hatcher B."/>
            <person name="Heller A."/>
            <person name="Higgins H."/>
            <person name="Honan T."/>
            <person name="Horn A."/>
            <person name="Houde N."/>
            <person name="Hughes L."/>
            <person name="Hulme W."/>
            <person name="Husby E."/>
            <person name="Iliev I."/>
            <person name="Jaffe D."/>
            <person name="Jones C."/>
            <person name="Kamal M."/>
            <person name="Kamat A."/>
            <person name="Kamvysselis M."/>
            <person name="Karlsson E."/>
            <person name="Kells C."/>
            <person name="Kieu A."/>
            <person name="Kisner P."/>
            <person name="Kodira C."/>
            <person name="Kulbokas E."/>
            <person name="Labutti K."/>
            <person name="Lama D."/>
            <person name="Landers T."/>
            <person name="Leger J."/>
            <person name="Levine S."/>
            <person name="Lewis D."/>
            <person name="Lewis T."/>
            <person name="Lindblad-toh K."/>
            <person name="Liu X."/>
            <person name="Lokyitsang T."/>
            <person name="Lokyitsang Y."/>
            <person name="Lucien O."/>
            <person name="Lui A."/>
            <person name="Ma L.J."/>
            <person name="Mabbitt R."/>
            <person name="Macdonald J."/>
            <person name="Maclean C."/>
            <person name="Major J."/>
            <person name="Manning J."/>
            <person name="Marabella R."/>
            <person name="Maru K."/>
            <person name="Matthews C."/>
            <person name="Mauceli E."/>
            <person name="Mccarthy M."/>
            <person name="Mcdonough S."/>
            <person name="Mcghee T."/>
            <person name="Meldrim J."/>
            <person name="Meneus L."/>
            <person name="Mesirov J."/>
            <person name="Mihalev A."/>
            <person name="Mihova T."/>
            <person name="Mikkelsen T."/>
            <person name="Mlenga V."/>
            <person name="Moru K."/>
            <person name="Mozes J."/>
            <person name="Mulrain L."/>
            <person name="Munson G."/>
            <person name="Naylor J."/>
            <person name="Newes C."/>
            <person name="Nguyen C."/>
            <person name="Nguyen N."/>
            <person name="Nguyen T."/>
            <person name="Nicol R."/>
            <person name="Nielsen C."/>
            <person name="Nizzari M."/>
            <person name="Norbu C."/>
            <person name="Norbu N."/>
            <person name="O'donnell P."/>
            <person name="Okoawo O."/>
            <person name="O'leary S."/>
            <person name="Omotosho B."/>
            <person name="O'neill K."/>
            <person name="Osman S."/>
            <person name="Parker S."/>
            <person name="Perrin D."/>
            <person name="Phunkhang P."/>
            <person name="Piqani B."/>
            <person name="Purcell S."/>
            <person name="Rachupka T."/>
            <person name="Ramasamy U."/>
            <person name="Rameau R."/>
            <person name="Ray V."/>
            <person name="Raymond C."/>
            <person name="Retta R."/>
            <person name="Richardson S."/>
            <person name="Rise C."/>
            <person name="Rodriguez J."/>
            <person name="Rogers J."/>
            <person name="Rogov P."/>
            <person name="Rutman M."/>
            <person name="Schupbach R."/>
            <person name="Seaman C."/>
            <person name="Settipalli S."/>
            <person name="Sharpe T."/>
            <person name="Sheridan J."/>
            <person name="Sherpa N."/>
            <person name="Shi J."/>
            <person name="Smirnov S."/>
            <person name="Smith C."/>
            <person name="Sougnez C."/>
            <person name="Spencer B."/>
            <person name="Stalker J."/>
            <person name="Stange-thomann N."/>
            <person name="Stavropoulos S."/>
            <person name="Stetson K."/>
            <person name="Stone C."/>
            <person name="Stone S."/>
            <person name="Stubbs M."/>
            <person name="Talamas J."/>
            <person name="Tchuinga P."/>
            <person name="Tenzing P."/>
            <person name="Tesfaye S."/>
            <person name="Theodore J."/>
            <person name="Thoulutsang Y."/>
            <person name="Topham K."/>
            <person name="Towey S."/>
            <person name="Tsamla T."/>
            <person name="Tsomo N."/>
            <person name="Vallee D."/>
            <person name="Vassiliev H."/>
            <person name="Venkataraman V."/>
            <person name="Vinson J."/>
            <person name="Vo A."/>
            <person name="Wade C."/>
            <person name="Wang S."/>
            <person name="Wangchuk T."/>
            <person name="Wangdi T."/>
            <person name="Whittaker C."/>
            <person name="Wilkinson J."/>
            <person name="Wu Y."/>
            <person name="Wyman D."/>
            <person name="Yadav S."/>
            <person name="Yang S."/>
            <person name="Yang X."/>
            <person name="Yeager S."/>
            <person name="Yee E."/>
            <person name="Young G."/>
            <person name="Zainoun J."/>
            <person name="Zembeck L."/>
            <person name="Zimmer A."/>
            <person name="Zody M."/>
            <person name="Lander E."/>
        </authorList>
    </citation>
    <scope>NUCLEOTIDE SEQUENCE [LARGE SCALE GENOMIC DNA]</scope>
</reference>
<evidence type="ECO:0000256" key="14">
    <source>
        <dbReference type="SAM" id="Phobius"/>
    </source>
</evidence>
<dbReference type="FunCoup" id="H2Z7I0">
    <property type="interactions" value="7"/>
</dbReference>
<dbReference type="CDD" id="cd04037">
    <property type="entry name" value="C2E_Ferlin"/>
    <property type="match status" value="1"/>
</dbReference>
<dbReference type="InterPro" id="IPR000008">
    <property type="entry name" value="C2_dom"/>
</dbReference>
<dbReference type="OMA" id="TCLEFRV"/>
<evidence type="ECO:0000256" key="11">
    <source>
        <dbReference type="ARBA" id="ARBA00023136"/>
    </source>
</evidence>
<dbReference type="InterPro" id="IPR012561">
    <property type="entry name" value="Ferlin_B-domain"/>
</dbReference>
<proteinExistence type="inferred from homology"/>
<evidence type="ECO:0000256" key="8">
    <source>
        <dbReference type="ARBA" id="ARBA00022837"/>
    </source>
</evidence>
<dbReference type="Proteomes" id="UP000007875">
    <property type="component" value="Unassembled WGS sequence"/>
</dbReference>